<comment type="caution">
    <text evidence="1">The sequence shown here is derived from an EMBL/GenBank/DDBJ whole genome shotgun (WGS) entry which is preliminary data.</text>
</comment>
<gene>
    <name evidence="1" type="ORF">AV530_001736</name>
</gene>
<dbReference type="AlphaFoldDB" id="A0A1V4KM59"/>
<name>A0A1V4KM59_PATFA</name>
<evidence type="ECO:0000313" key="2">
    <source>
        <dbReference type="Proteomes" id="UP000190648"/>
    </source>
</evidence>
<accession>A0A1V4KM59</accession>
<proteinExistence type="predicted"/>
<dbReference type="EMBL" id="LSYS01002834">
    <property type="protein sequence ID" value="OPJ85518.1"/>
    <property type="molecule type" value="Genomic_DNA"/>
</dbReference>
<evidence type="ECO:0000313" key="1">
    <source>
        <dbReference type="EMBL" id="OPJ85518.1"/>
    </source>
</evidence>
<keyword evidence="2" id="KW-1185">Reference proteome</keyword>
<reference evidence="1 2" key="1">
    <citation type="submission" date="2016-02" db="EMBL/GenBank/DDBJ databases">
        <title>Band-tailed pigeon sequencing and assembly.</title>
        <authorList>
            <person name="Soares A.E."/>
            <person name="Novak B.J."/>
            <person name="Rice E.S."/>
            <person name="O'Connell B."/>
            <person name="Chang D."/>
            <person name="Weber S."/>
            <person name="Shapiro B."/>
        </authorList>
    </citation>
    <scope>NUCLEOTIDE SEQUENCE [LARGE SCALE GENOMIC DNA]</scope>
    <source>
        <strain evidence="1">BTP2013</strain>
        <tissue evidence="1">Blood</tissue>
    </source>
</reference>
<protein>
    <submittedName>
        <fullName evidence="1">Uncharacterized protein</fullName>
    </submittedName>
</protein>
<organism evidence="1 2">
    <name type="scientific">Patagioenas fasciata monilis</name>
    <dbReference type="NCBI Taxonomy" id="372326"/>
    <lineage>
        <taxon>Eukaryota</taxon>
        <taxon>Metazoa</taxon>
        <taxon>Chordata</taxon>
        <taxon>Craniata</taxon>
        <taxon>Vertebrata</taxon>
        <taxon>Euteleostomi</taxon>
        <taxon>Archelosauria</taxon>
        <taxon>Archosauria</taxon>
        <taxon>Dinosauria</taxon>
        <taxon>Saurischia</taxon>
        <taxon>Theropoda</taxon>
        <taxon>Coelurosauria</taxon>
        <taxon>Aves</taxon>
        <taxon>Neognathae</taxon>
        <taxon>Neoaves</taxon>
        <taxon>Columbimorphae</taxon>
        <taxon>Columbiformes</taxon>
        <taxon>Columbidae</taxon>
        <taxon>Patagioenas</taxon>
    </lineage>
</organism>
<dbReference type="Proteomes" id="UP000190648">
    <property type="component" value="Unassembled WGS sequence"/>
</dbReference>
<sequence length="150" mass="17196">MLDKEQGCHENAKVTVMRVAAIHHCSNFSEQRTGAEHKIITNQAMRNGKDDSQDKPPHMQKLQFVINQLFRISTWKTFAREGKIFSDFCKGREMFLNPKPETHLEKSKENNFPSSKFQFRIGTPCAQGTWALKSSVDEKKLPKPSQNCGQ</sequence>